<dbReference type="PANTHER" id="PTHR43544">
    <property type="entry name" value="SHORT-CHAIN DEHYDROGENASE/REDUCTASE"/>
    <property type="match status" value="1"/>
</dbReference>
<dbReference type="PRINTS" id="PR00081">
    <property type="entry name" value="GDHRDH"/>
</dbReference>
<dbReference type="PANTHER" id="PTHR43544:SF7">
    <property type="entry name" value="NADB-LER2"/>
    <property type="match status" value="1"/>
</dbReference>
<keyword evidence="2" id="KW-0560">Oxidoreductase</keyword>
<evidence type="ECO:0008006" key="4">
    <source>
        <dbReference type="Google" id="ProtNLM"/>
    </source>
</evidence>
<evidence type="ECO:0000313" key="3">
    <source>
        <dbReference type="EMBL" id="SVB34610.1"/>
    </source>
</evidence>
<dbReference type="AlphaFoldDB" id="A0A382D868"/>
<gene>
    <name evidence="3" type="ORF">METZ01_LOCUS187464</name>
</gene>
<proteinExistence type="predicted"/>
<dbReference type="InterPro" id="IPR051468">
    <property type="entry name" value="Fungal_SecMetab_SDRs"/>
</dbReference>
<dbReference type="GO" id="GO:0005737">
    <property type="term" value="C:cytoplasm"/>
    <property type="evidence" value="ECO:0007669"/>
    <property type="project" value="TreeGrafter"/>
</dbReference>
<sequence>MNFPIDEHVRGAPAHLAALIVTLAILGCGQDIVARAESAGTQFEAERPTVLITGSNRGIGLGFARYYAAEGWNVIATCRKPQAANELQNLAREHSQLVIEQLDVTDHARIEQLAEQYSQVPIDLLINNAAVLGDLEEQQYGSLDFDLFEWVMAVNVYGPMKMGEAFTEHVAASDQKKIVTLTSGLGSLKLMGSMKGMNYYRISKAGVNMAMRGLRSDLKGRGIIVALMAPGMVGTQLLADSGWDGPSLTTDESVAGMAPLIAGLTTEDKGTPTNVTGRVIPW</sequence>
<dbReference type="Gene3D" id="3.40.50.720">
    <property type="entry name" value="NAD(P)-binding Rossmann-like Domain"/>
    <property type="match status" value="1"/>
</dbReference>
<dbReference type="GO" id="GO:0016491">
    <property type="term" value="F:oxidoreductase activity"/>
    <property type="evidence" value="ECO:0007669"/>
    <property type="project" value="UniProtKB-KW"/>
</dbReference>
<dbReference type="InterPro" id="IPR002347">
    <property type="entry name" value="SDR_fam"/>
</dbReference>
<dbReference type="CDD" id="cd05325">
    <property type="entry name" value="carb_red_sniffer_like_SDR_c"/>
    <property type="match status" value="1"/>
</dbReference>
<accession>A0A382D868</accession>
<dbReference type="Pfam" id="PF00106">
    <property type="entry name" value="adh_short"/>
    <property type="match status" value="1"/>
</dbReference>
<dbReference type="InterPro" id="IPR036291">
    <property type="entry name" value="NAD(P)-bd_dom_sf"/>
</dbReference>
<organism evidence="3">
    <name type="scientific">marine metagenome</name>
    <dbReference type="NCBI Taxonomy" id="408172"/>
    <lineage>
        <taxon>unclassified sequences</taxon>
        <taxon>metagenomes</taxon>
        <taxon>ecological metagenomes</taxon>
    </lineage>
</organism>
<dbReference type="EMBL" id="UINC01038106">
    <property type="protein sequence ID" value="SVB34610.1"/>
    <property type="molecule type" value="Genomic_DNA"/>
</dbReference>
<name>A0A382D868_9ZZZZ</name>
<protein>
    <recommendedName>
        <fullName evidence="4">Short-chain dehydrogenase/reductase SDR</fullName>
    </recommendedName>
</protein>
<evidence type="ECO:0000256" key="1">
    <source>
        <dbReference type="ARBA" id="ARBA00022857"/>
    </source>
</evidence>
<evidence type="ECO:0000256" key="2">
    <source>
        <dbReference type="ARBA" id="ARBA00023002"/>
    </source>
</evidence>
<reference evidence="3" key="1">
    <citation type="submission" date="2018-05" db="EMBL/GenBank/DDBJ databases">
        <authorList>
            <person name="Lanie J.A."/>
            <person name="Ng W.-L."/>
            <person name="Kazmierczak K.M."/>
            <person name="Andrzejewski T.M."/>
            <person name="Davidsen T.M."/>
            <person name="Wayne K.J."/>
            <person name="Tettelin H."/>
            <person name="Glass J.I."/>
            <person name="Rusch D."/>
            <person name="Podicherti R."/>
            <person name="Tsui H.-C.T."/>
            <person name="Winkler M.E."/>
        </authorList>
    </citation>
    <scope>NUCLEOTIDE SEQUENCE</scope>
</reference>
<keyword evidence="1" id="KW-0521">NADP</keyword>
<dbReference type="SUPFAM" id="SSF51735">
    <property type="entry name" value="NAD(P)-binding Rossmann-fold domains"/>
    <property type="match status" value="1"/>
</dbReference>